<proteinExistence type="predicted"/>
<feature type="transmembrane region" description="Helical" evidence="1">
    <location>
        <begin position="44"/>
        <end position="68"/>
    </location>
</feature>
<dbReference type="InterPro" id="IPR014550">
    <property type="entry name" value="UCP028704_OpgC"/>
</dbReference>
<feature type="transmembrane region" description="Helical" evidence="1">
    <location>
        <begin position="127"/>
        <end position="146"/>
    </location>
</feature>
<evidence type="ECO:0000256" key="1">
    <source>
        <dbReference type="SAM" id="Phobius"/>
    </source>
</evidence>
<organism evidence="2 3">
    <name type="scientific">Pseudochryseolinea flava</name>
    <dbReference type="NCBI Taxonomy" id="2059302"/>
    <lineage>
        <taxon>Bacteria</taxon>
        <taxon>Pseudomonadati</taxon>
        <taxon>Bacteroidota</taxon>
        <taxon>Cytophagia</taxon>
        <taxon>Cytophagales</taxon>
        <taxon>Fulvivirgaceae</taxon>
        <taxon>Pseudochryseolinea</taxon>
    </lineage>
</organism>
<feature type="transmembrane region" description="Helical" evidence="1">
    <location>
        <begin position="305"/>
        <end position="325"/>
    </location>
</feature>
<feature type="transmembrane region" description="Helical" evidence="1">
    <location>
        <begin position="225"/>
        <end position="243"/>
    </location>
</feature>
<reference evidence="2 3" key="1">
    <citation type="submission" date="2018-06" db="EMBL/GenBank/DDBJ databases">
        <title>Chryseolinea flavus sp. nov., a member of the phylum Bacteroidetes isolated from soil.</title>
        <authorList>
            <person name="Li Y."/>
            <person name="Wang J."/>
        </authorList>
    </citation>
    <scope>NUCLEOTIDE SEQUENCE [LARGE SCALE GENOMIC DNA]</scope>
    <source>
        <strain evidence="2 3">SDU1-6</strain>
    </source>
</reference>
<evidence type="ECO:0000313" key="3">
    <source>
        <dbReference type="Proteomes" id="UP000251889"/>
    </source>
</evidence>
<keyword evidence="1" id="KW-0472">Membrane</keyword>
<feature type="transmembrane region" description="Helical" evidence="1">
    <location>
        <begin position="331"/>
        <end position="347"/>
    </location>
</feature>
<evidence type="ECO:0008006" key="4">
    <source>
        <dbReference type="Google" id="ProtNLM"/>
    </source>
</evidence>
<accession>A0A364Y3F4</accession>
<protein>
    <recommendedName>
        <fullName evidence="4">Heparan-alpha-glucosaminide N-acetyltransferase catalytic domain-containing protein</fullName>
    </recommendedName>
</protein>
<keyword evidence="1" id="KW-0812">Transmembrane</keyword>
<dbReference type="AlphaFoldDB" id="A0A364Y3F4"/>
<dbReference type="Pfam" id="PF10129">
    <property type="entry name" value="OpgC_C"/>
    <property type="match status" value="1"/>
</dbReference>
<feature type="transmembrane region" description="Helical" evidence="1">
    <location>
        <begin position="263"/>
        <end position="284"/>
    </location>
</feature>
<keyword evidence="1" id="KW-1133">Transmembrane helix</keyword>
<dbReference type="Proteomes" id="UP000251889">
    <property type="component" value="Unassembled WGS sequence"/>
</dbReference>
<feature type="transmembrane region" description="Helical" evidence="1">
    <location>
        <begin position="89"/>
        <end position="107"/>
    </location>
</feature>
<feature type="transmembrane region" description="Helical" evidence="1">
    <location>
        <begin position="153"/>
        <end position="172"/>
    </location>
</feature>
<dbReference type="RefSeq" id="WP_112746826.1">
    <property type="nucleotide sequence ID" value="NZ_QMFY01000004.1"/>
</dbReference>
<sequence>MSSSSKRIYFVDFARSFAIMLALTDHGMNDFHIWENYSMQTFTALKVLTTSATPTFILLFGMMLEIIYLGKLRKSGMRKTAAGLVNRSFQCYVGYFLTTVAGVIGGFKVLKGAFAEVIFLGNNHFGNILKIYTILLLVAIPLVWFRNKYGMKWTVVLGFAPWLLYPILQSLSPIDGNIGIFTSSMFGTGGQGGPSIMLSLSVVTTGMLVASFISFERKYDFQKKTLAVICAFGLAVIAIFFIVPAQPLHHEYTTNGYRDDNNVIYYIFSTTLGLTVALISSFIIPIGSSISKPIHTFLAFGRSSLTAFTVGNIFLNLTALTVLVRYSWNELAVAAFVAGVFLILLFYERVYPTLAVVKSAQHFFRGLTVRYHWFYVRRMSNLFATVLDDRGRKPQGRPSKHSA</sequence>
<dbReference type="OrthoDB" id="1418407at2"/>
<comment type="caution">
    <text evidence="2">The sequence shown here is derived from an EMBL/GenBank/DDBJ whole genome shotgun (WGS) entry which is preliminary data.</text>
</comment>
<name>A0A364Y3F4_9BACT</name>
<keyword evidence="3" id="KW-1185">Reference proteome</keyword>
<dbReference type="EMBL" id="QMFY01000004">
    <property type="protein sequence ID" value="RAW01340.1"/>
    <property type="molecule type" value="Genomic_DNA"/>
</dbReference>
<evidence type="ECO:0000313" key="2">
    <source>
        <dbReference type="EMBL" id="RAW01340.1"/>
    </source>
</evidence>
<gene>
    <name evidence="2" type="ORF">DQQ10_10570</name>
</gene>
<feature type="transmembrane region" description="Helical" evidence="1">
    <location>
        <begin position="192"/>
        <end position="213"/>
    </location>
</feature>